<organism evidence="2 3">
    <name type="scientific">Streptomyces acidiscabies</name>
    <dbReference type="NCBI Taxonomy" id="42234"/>
    <lineage>
        <taxon>Bacteria</taxon>
        <taxon>Bacillati</taxon>
        <taxon>Actinomycetota</taxon>
        <taxon>Actinomycetes</taxon>
        <taxon>Kitasatosporales</taxon>
        <taxon>Streptomycetaceae</taxon>
        <taxon>Streptomyces</taxon>
    </lineage>
</organism>
<evidence type="ECO:0000256" key="1">
    <source>
        <dbReference type="SAM" id="Phobius"/>
    </source>
</evidence>
<keyword evidence="1" id="KW-0472">Membrane</keyword>
<comment type="caution">
    <text evidence="2">The sequence shown here is derived from an EMBL/GenBank/DDBJ whole genome shotgun (WGS) entry which is preliminary data.</text>
</comment>
<protein>
    <submittedName>
        <fullName evidence="2">Membrane protein</fullName>
    </submittedName>
</protein>
<gene>
    <name evidence="2" type="ORF">IQ63_44540</name>
</gene>
<dbReference type="OrthoDB" id="5178168at2"/>
<name>A0A0L0JDB7_9ACTN</name>
<sequence>MAVALAAPVQPAPWSRRHRVPLLAAFSMLPLYVVWALFRANGGGDLAAQEAWARFAADHGDSAYGLFWFGGLHTANYSIVSPYLMGFLGVRTVAVVSGLAASWLAAELFVRSGMRRPLAPALLAAFGLWVNVAAGRVTFALGVASALAACVVLAGERRPALAAGFAVLATAGSPVAGLFLVVAGAAYGLVRDWWRAAVLIVPPFLVVGATTLLFPFDGEEPMASGRVWWPMGLGLAVAVWAPRGWRVVRLGGAVYAVGVGLSYLLATPIGSNVERFALLFAPAVLLAALVSTAPGARLRRGGLALALAGSLFWVGSGTPVSFLKASSQVPAWAADTKGLLQALDRFGAGQGRVEVVPAHDHREAAVLSPHVNMARGWNTQLDVERGRIFYDGTLTPASYRAWLDRWAVGFVAVPDAVPDHSGVAEAELIQRRPDWLEPVWGDAHWKLYRVRDAVPLVSAPGEVVRAPEGDAYLVVYLPRAGSVTVRLAYSPWLRADNGACLHKDSGKDGGEGAVFTRLTAREPGVFQISSQYDPTVSLPQAGHRPEEC</sequence>
<feature type="transmembrane region" description="Helical" evidence="1">
    <location>
        <begin position="20"/>
        <end position="38"/>
    </location>
</feature>
<accession>A0A0L0JDB7</accession>
<dbReference type="PATRIC" id="fig|42234.21.peg.9149"/>
<dbReference type="EMBL" id="JPPY01000259">
    <property type="protein sequence ID" value="KND23656.1"/>
    <property type="molecule type" value="Genomic_DNA"/>
</dbReference>
<feature type="transmembrane region" description="Helical" evidence="1">
    <location>
        <begin position="276"/>
        <end position="296"/>
    </location>
</feature>
<keyword evidence="1" id="KW-0812">Transmembrane</keyword>
<keyword evidence="1" id="KW-1133">Transmembrane helix</keyword>
<evidence type="ECO:0000313" key="2">
    <source>
        <dbReference type="EMBL" id="KND23656.1"/>
    </source>
</evidence>
<dbReference type="AlphaFoldDB" id="A0A0L0JDB7"/>
<dbReference type="Proteomes" id="UP000037151">
    <property type="component" value="Unassembled WGS sequence"/>
</dbReference>
<reference evidence="3" key="1">
    <citation type="submission" date="2014-07" db="EMBL/GenBank/DDBJ databases">
        <title>Genome sequencing of plant-pathogenic Streptomyces species.</title>
        <authorList>
            <person name="Harrison J."/>
            <person name="Sapp M."/>
            <person name="Thwaites R."/>
            <person name="Studholme D.J."/>
        </authorList>
    </citation>
    <scope>NUCLEOTIDE SEQUENCE [LARGE SCALE GENOMIC DNA]</scope>
    <source>
        <strain evidence="3">NCPPB 4445</strain>
    </source>
</reference>
<feature type="transmembrane region" description="Helical" evidence="1">
    <location>
        <begin position="196"/>
        <end position="215"/>
    </location>
</feature>
<proteinExistence type="predicted"/>
<feature type="transmembrane region" description="Helical" evidence="1">
    <location>
        <begin position="122"/>
        <end position="155"/>
    </location>
</feature>
<feature type="transmembrane region" description="Helical" evidence="1">
    <location>
        <begin position="252"/>
        <end position="270"/>
    </location>
</feature>
<dbReference type="RefSeq" id="WP_050375741.1">
    <property type="nucleotide sequence ID" value="NZ_KQ257835.1"/>
</dbReference>
<feature type="transmembrane region" description="Helical" evidence="1">
    <location>
        <begin position="161"/>
        <end position="189"/>
    </location>
</feature>
<feature type="transmembrane region" description="Helical" evidence="1">
    <location>
        <begin position="83"/>
        <end position="110"/>
    </location>
</feature>
<evidence type="ECO:0000313" key="3">
    <source>
        <dbReference type="Proteomes" id="UP000037151"/>
    </source>
</evidence>